<dbReference type="Gene3D" id="3.40.47.10">
    <property type="match status" value="1"/>
</dbReference>
<evidence type="ECO:0000256" key="13">
    <source>
        <dbReference type="ARBA" id="ARBA00047659"/>
    </source>
</evidence>
<dbReference type="EMBL" id="DYUZ01000034">
    <property type="protein sequence ID" value="HJG38038.1"/>
    <property type="molecule type" value="Genomic_DNA"/>
</dbReference>
<dbReference type="SMART" id="SM00825">
    <property type="entry name" value="PKS_KS"/>
    <property type="match status" value="1"/>
</dbReference>
<comment type="catalytic activity">
    <reaction evidence="12 14">
        <text>(9Z)-hexadecenoyl-[ACP] + malonyl-[ACP] + H(+) = 3-oxo-(11Z)-octadecenoyl-[ACP] + holo-[ACP] + CO2</text>
        <dbReference type="Rhea" id="RHEA:55040"/>
        <dbReference type="Rhea" id="RHEA-COMP:9623"/>
        <dbReference type="Rhea" id="RHEA-COMP:9685"/>
        <dbReference type="Rhea" id="RHEA-COMP:10800"/>
        <dbReference type="Rhea" id="RHEA-COMP:14074"/>
        <dbReference type="ChEBI" id="CHEBI:15378"/>
        <dbReference type="ChEBI" id="CHEBI:16526"/>
        <dbReference type="ChEBI" id="CHEBI:64479"/>
        <dbReference type="ChEBI" id="CHEBI:78449"/>
        <dbReference type="ChEBI" id="CHEBI:83989"/>
        <dbReference type="ChEBI" id="CHEBI:138538"/>
        <dbReference type="EC" id="2.3.1.179"/>
    </reaction>
</comment>
<evidence type="ECO:0000256" key="12">
    <source>
        <dbReference type="ARBA" id="ARBA00047318"/>
    </source>
</evidence>
<dbReference type="InterPro" id="IPR018201">
    <property type="entry name" value="Ketoacyl_synth_AS"/>
</dbReference>
<dbReference type="InterPro" id="IPR016039">
    <property type="entry name" value="Thiolase-like"/>
</dbReference>
<evidence type="ECO:0000256" key="9">
    <source>
        <dbReference type="ARBA" id="ARBA00023160"/>
    </source>
</evidence>
<comment type="function">
    <text evidence="11 14">Involved in the type II fatty acid elongation cycle. Catalyzes the elongation of a wide range of acyl-ACP by the addition of two carbons from malonyl-ACP to an acyl acceptor. Can efficiently catalyze the conversion of palmitoleoyl-ACP (cis-hexadec-9-enoyl-ACP) to cis-vaccenoyl-ACP (cis-octadec-11-enoyl-ACP), an essential step in the thermal regulation of fatty acid composition.</text>
</comment>
<sequence>MEHRVVITGMGAVSPVGNTAPATWDALVAGTSGIAPIANVSTEGLKVTVAAEVKGFDGAERLGEDVRHKDLNVQYALAASDEAMADAGLGEAEDLDRTRIGVYVGSGIGGMKSYTDAVDTMRSRGFRRCPPFMIPMMIGNMAAGEVSIRHKLTGPTLPVVTACATSAHTVGEAFRAIKHGYADAILAGGAEACIVPEAIAGFTNCKALTRNDDPATACRPFDANRDGFVMGEGACILVLEELEHAKARGAHIYCEVVGYGNTADAYHITSPAPDAQGITRAIKEAVAEGGVDATEGLYINAHGTSTPLNDKTETIGFKQALGEDAARSAHISSTKSMTGHMLGATGALEAMVCARAIETGVIPPTIGLAEPDPECDLDYTPGHAASATVRWALSTNLGFGGHNAALAFKAYEG</sequence>
<dbReference type="NCBIfam" id="NF005589">
    <property type="entry name" value="PRK07314.1"/>
    <property type="match status" value="1"/>
</dbReference>
<dbReference type="RefSeq" id="WP_273191168.1">
    <property type="nucleotide sequence ID" value="NZ_DYUZ01000034.1"/>
</dbReference>
<feature type="active site" description="For beta-ketoacyl synthase activity" evidence="15">
    <location>
        <position position="163"/>
    </location>
</feature>
<evidence type="ECO:0000313" key="18">
    <source>
        <dbReference type="EMBL" id="HJG38038.1"/>
    </source>
</evidence>
<evidence type="ECO:0000256" key="15">
    <source>
        <dbReference type="PIRSR" id="PIRSR000447-1"/>
    </source>
</evidence>
<dbReference type="Pfam" id="PF02801">
    <property type="entry name" value="Ketoacyl-synt_C"/>
    <property type="match status" value="1"/>
</dbReference>
<comment type="pathway">
    <text evidence="1 14">Lipid metabolism; fatty acid biosynthesis.</text>
</comment>
<dbReference type="InterPro" id="IPR014030">
    <property type="entry name" value="Ketoacyl_synth_N"/>
</dbReference>
<dbReference type="InterPro" id="IPR017568">
    <property type="entry name" value="3-oxoacyl-ACP_synth-2"/>
</dbReference>
<accession>A0A921IVI0</accession>
<keyword evidence="9 14" id="KW-0275">Fatty acid biosynthesis</keyword>
<proteinExistence type="inferred from homology"/>
<evidence type="ECO:0000256" key="16">
    <source>
        <dbReference type="RuleBase" id="RU003694"/>
    </source>
</evidence>
<evidence type="ECO:0000313" key="19">
    <source>
        <dbReference type="Proteomes" id="UP000753256"/>
    </source>
</evidence>
<evidence type="ECO:0000256" key="5">
    <source>
        <dbReference type="ARBA" id="ARBA00022516"/>
    </source>
</evidence>
<evidence type="ECO:0000256" key="11">
    <source>
        <dbReference type="ARBA" id="ARBA00024006"/>
    </source>
</evidence>
<evidence type="ECO:0000256" key="1">
    <source>
        <dbReference type="ARBA" id="ARBA00005194"/>
    </source>
</evidence>
<dbReference type="PROSITE" id="PS52004">
    <property type="entry name" value="KS3_2"/>
    <property type="match status" value="1"/>
</dbReference>
<evidence type="ECO:0000256" key="14">
    <source>
        <dbReference type="PIRNR" id="PIRNR000447"/>
    </source>
</evidence>
<dbReference type="FunFam" id="3.40.47.10:FF:000018">
    <property type="entry name" value="3-oxoacyl-[acyl-carrier-protein] synthase 2"/>
    <property type="match status" value="1"/>
</dbReference>
<dbReference type="SUPFAM" id="SSF53901">
    <property type="entry name" value="Thiolase-like"/>
    <property type="match status" value="2"/>
</dbReference>
<comment type="similarity">
    <text evidence="2 14 16">Belongs to the thiolase-like superfamily. Beta-ketoacyl-ACP synthases family.</text>
</comment>
<evidence type="ECO:0000256" key="10">
    <source>
        <dbReference type="ARBA" id="ARBA00023315"/>
    </source>
</evidence>
<dbReference type="AlphaFoldDB" id="A0A921IVI0"/>
<dbReference type="InterPro" id="IPR000794">
    <property type="entry name" value="Beta-ketoacyl_synthase"/>
</dbReference>
<organism evidence="18 19">
    <name type="scientific">Enorma phocaeensis</name>
    <dbReference type="NCBI Taxonomy" id="1871019"/>
    <lineage>
        <taxon>Bacteria</taxon>
        <taxon>Bacillati</taxon>
        <taxon>Actinomycetota</taxon>
        <taxon>Coriobacteriia</taxon>
        <taxon>Coriobacteriales</taxon>
        <taxon>Coriobacteriaceae</taxon>
        <taxon>Enorma</taxon>
    </lineage>
</organism>
<keyword evidence="5 14" id="KW-0444">Lipid biosynthesis</keyword>
<reference evidence="18" key="1">
    <citation type="journal article" date="2021" name="PeerJ">
        <title>Extensive microbial diversity within the chicken gut microbiome revealed by metagenomics and culture.</title>
        <authorList>
            <person name="Gilroy R."/>
            <person name="Ravi A."/>
            <person name="Getino M."/>
            <person name="Pursley I."/>
            <person name="Horton D.L."/>
            <person name="Alikhan N.F."/>
            <person name="Baker D."/>
            <person name="Gharbi K."/>
            <person name="Hall N."/>
            <person name="Watson M."/>
            <person name="Adriaenssens E.M."/>
            <person name="Foster-Nyarko E."/>
            <person name="Jarju S."/>
            <person name="Secka A."/>
            <person name="Antonio M."/>
            <person name="Oren A."/>
            <person name="Chaudhuri R.R."/>
            <person name="La Ragione R."/>
            <person name="Hildebrand F."/>
            <person name="Pallen M.J."/>
        </authorList>
    </citation>
    <scope>NUCLEOTIDE SEQUENCE</scope>
    <source>
        <strain evidence="18">ChiHjej13B12-9602</strain>
    </source>
</reference>
<keyword evidence="10 14" id="KW-0012">Acyltransferase</keyword>
<evidence type="ECO:0000256" key="3">
    <source>
        <dbReference type="ARBA" id="ARBA00012356"/>
    </source>
</evidence>
<feature type="domain" description="Ketosynthase family 3 (KS3)" evidence="17">
    <location>
        <begin position="2"/>
        <end position="410"/>
    </location>
</feature>
<dbReference type="GO" id="GO:0006633">
    <property type="term" value="P:fatty acid biosynthetic process"/>
    <property type="evidence" value="ECO:0007669"/>
    <property type="project" value="UniProtKB-UniRule"/>
</dbReference>
<dbReference type="GO" id="GO:0005829">
    <property type="term" value="C:cytosol"/>
    <property type="evidence" value="ECO:0007669"/>
    <property type="project" value="TreeGrafter"/>
</dbReference>
<dbReference type="PIRSF" id="PIRSF000447">
    <property type="entry name" value="KAS_II"/>
    <property type="match status" value="1"/>
</dbReference>
<dbReference type="InterPro" id="IPR014031">
    <property type="entry name" value="Ketoacyl_synth_C"/>
</dbReference>
<dbReference type="PROSITE" id="PS00606">
    <property type="entry name" value="KS3_1"/>
    <property type="match status" value="1"/>
</dbReference>
<keyword evidence="6 14" id="KW-0808">Transferase</keyword>
<comment type="caution">
    <text evidence="18">The sequence shown here is derived from an EMBL/GenBank/DDBJ whole genome shotgun (WGS) entry which is preliminary data.</text>
</comment>
<reference evidence="18" key="2">
    <citation type="submission" date="2021-09" db="EMBL/GenBank/DDBJ databases">
        <authorList>
            <person name="Gilroy R."/>
        </authorList>
    </citation>
    <scope>NUCLEOTIDE SEQUENCE</scope>
    <source>
        <strain evidence="18">ChiHjej13B12-9602</strain>
    </source>
</reference>
<name>A0A921IVI0_9ACTN</name>
<comment type="catalytic activity">
    <reaction evidence="13 14">
        <text>a fatty acyl-[ACP] + malonyl-[ACP] + H(+) = a 3-oxoacyl-[ACP] + holo-[ACP] + CO2</text>
        <dbReference type="Rhea" id="RHEA:22836"/>
        <dbReference type="Rhea" id="RHEA-COMP:9623"/>
        <dbReference type="Rhea" id="RHEA-COMP:9685"/>
        <dbReference type="Rhea" id="RHEA-COMP:9916"/>
        <dbReference type="Rhea" id="RHEA-COMP:14125"/>
        <dbReference type="ChEBI" id="CHEBI:15378"/>
        <dbReference type="ChEBI" id="CHEBI:16526"/>
        <dbReference type="ChEBI" id="CHEBI:64479"/>
        <dbReference type="ChEBI" id="CHEBI:78449"/>
        <dbReference type="ChEBI" id="CHEBI:78776"/>
        <dbReference type="ChEBI" id="CHEBI:138651"/>
    </reaction>
</comment>
<dbReference type="NCBIfam" id="TIGR03150">
    <property type="entry name" value="fabF"/>
    <property type="match status" value="1"/>
</dbReference>
<protein>
    <recommendedName>
        <fullName evidence="4 14">3-oxoacyl-[acyl-carrier-protein] synthase 2</fullName>
        <ecNumber evidence="3 14">2.3.1.179</ecNumber>
    </recommendedName>
</protein>
<evidence type="ECO:0000256" key="4">
    <source>
        <dbReference type="ARBA" id="ARBA00014657"/>
    </source>
</evidence>
<evidence type="ECO:0000259" key="17">
    <source>
        <dbReference type="PROSITE" id="PS52004"/>
    </source>
</evidence>
<evidence type="ECO:0000256" key="2">
    <source>
        <dbReference type="ARBA" id="ARBA00008467"/>
    </source>
</evidence>
<dbReference type="Proteomes" id="UP000753256">
    <property type="component" value="Unassembled WGS sequence"/>
</dbReference>
<keyword evidence="8" id="KW-0443">Lipid metabolism</keyword>
<dbReference type="EC" id="2.3.1.179" evidence="3 14"/>
<keyword evidence="7" id="KW-0276">Fatty acid metabolism</keyword>
<gene>
    <name evidence="18" type="primary">fabF</name>
    <name evidence="18" type="ORF">K8V70_09340</name>
</gene>
<evidence type="ECO:0000256" key="8">
    <source>
        <dbReference type="ARBA" id="ARBA00023098"/>
    </source>
</evidence>
<dbReference type="CDD" id="cd00834">
    <property type="entry name" value="KAS_I_II"/>
    <property type="match status" value="1"/>
</dbReference>
<dbReference type="PANTHER" id="PTHR11712:SF336">
    <property type="entry name" value="3-OXOACYL-[ACYL-CARRIER-PROTEIN] SYNTHASE, MITOCHONDRIAL"/>
    <property type="match status" value="1"/>
</dbReference>
<dbReference type="Pfam" id="PF00109">
    <property type="entry name" value="ketoacyl-synt"/>
    <property type="match status" value="1"/>
</dbReference>
<dbReference type="InterPro" id="IPR020841">
    <property type="entry name" value="PKS_Beta-ketoAc_synthase_dom"/>
</dbReference>
<dbReference type="GO" id="GO:0004315">
    <property type="term" value="F:3-oxoacyl-[acyl-carrier-protein] synthase activity"/>
    <property type="evidence" value="ECO:0007669"/>
    <property type="project" value="UniProtKB-UniRule"/>
</dbReference>
<evidence type="ECO:0000256" key="7">
    <source>
        <dbReference type="ARBA" id="ARBA00022832"/>
    </source>
</evidence>
<dbReference type="PANTHER" id="PTHR11712">
    <property type="entry name" value="POLYKETIDE SYNTHASE-RELATED"/>
    <property type="match status" value="1"/>
</dbReference>
<evidence type="ECO:0000256" key="6">
    <source>
        <dbReference type="ARBA" id="ARBA00022679"/>
    </source>
</evidence>